<dbReference type="EMBL" id="LFZO01000011">
    <property type="protein sequence ID" value="KXT18120.1"/>
    <property type="molecule type" value="Genomic_DNA"/>
</dbReference>
<sequence>MELQAPELAVREVWPPEKRGAEISSLSILLLHMPYDTKRKSQPRSELNDGRKLSSIEEEETRILHRRLYTIDSPEGFLPERPNLLSSSWYRYWCAA</sequence>
<reference evidence="1 2" key="1">
    <citation type="submission" date="2015-07" db="EMBL/GenBank/DDBJ databases">
        <title>Comparative genomics of the Sigatoka disease complex on banana suggests a link between parallel evolutionary changes in Pseudocercospora fijiensis and Pseudocercospora eumusae and increased virulence on the banana host.</title>
        <authorList>
            <person name="Chang T.-C."/>
            <person name="Salvucci A."/>
            <person name="Crous P.W."/>
            <person name="Stergiopoulos I."/>
        </authorList>
    </citation>
    <scope>NUCLEOTIDE SEQUENCE [LARGE SCALE GENOMIC DNA]</scope>
    <source>
        <strain evidence="1 2">CBS 116634</strain>
    </source>
</reference>
<protein>
    <submittedName>
        <fullName evidence="1">Uncharacterized protein</fullName>
    </submittedName>
</protein>
<comment type="caution">
    <text evidence="1">The sequence shown here is derived from an EMBL/GenBank/DDBJ whole genome shotgun (WGS) entry which is preliminary data.</text>
</comment>
<dbReference type="AlphaFoldDB" id="A0A139ITZ6"/>
<dbReference type="Proteomes" id="UP000073492">
    <property type="component" value="Unassembled WGS sequence"/>
</dbReference>
<evidence type="ECO:0000313" key="2">
    <source>
        <dbReference type="Proteomes" id="UP000073492"/>
    </source>
</evidence>
<evidence type="ECO:0000313" key="1">
    <source>
        <dbReference type="EMBL" id="KXT18120.1"/>
    </source>
</evidence>
<keyword evidence="2" id="KW-1185">Reference proteome</keyword>
<proteinExistence type="predicted"/>
<name>A0A139ITZ6_9PEZI</name>
<accession>A0A139ITZ6</accession>
<organism evidence="1 2">
    <name type="scientific">Pseudocercospora musae</name>
    <dbReference type="NCBI Taxonomy" id="113226"/>
    <lineage>
        <taxon>Eukaryota</taxon>
        <taxon>Fungi</taxon>
        <taxon>Dikarya</taxon>
        <taxon>Ascomycota</taxon>
        <taxon>Pezizomycotina</taxon>
        <taxon>Dothideomycetes</taxon>
        <taxon>Dothideomycetidae</taxon>
        <taxon>Mycosphaerellales</taxon>
        <taxon>Mycosphaerellaceae</taxon>
        <taxon>Pseudocercospora</taxon>
    </lineage>
</organism>
<gene>
    <name evidence="1" type="ORF">AC579_4548</name>
</gene>